<dbReference type="HAMAP" id="MF_01895">
    <property type="entry name" value="RNase_R"/>
    <property type="match status" value="1"/>
</dbReference>
<evidence type="ECO:0000256" key="2">
    <source>
        <dbReference type="ARBA" id="ARBA00004496"/>
    </source>
</evidence>
<dbReference type="Proteomes" id="UP000429958">
    <property type="component" value="Unassembled WGS sequence"/>
</dbReference>
<accession>A0A7X2TEC7</accession>
<dbReference type="CDD" id="cd04471">
    <property type="entry name" value="S1_RNase_R"/>
    <property type="match status" value="1"/>
</dbReference>
<keyword evidence="6 8" id="KW-0269">Exonuclease</keyword>
<dbReference type="Gene3D" id="2.40.50.140">
    <property type="entry name" value="Nucleic acid-binding proteins"/>
    <property type="match status" value="3"/>
</dbReference>
<dbReference type="Pfam" id="PF00773">
    <property type="entry name" value="RNB"/>
    <property type="match status" value="1"/>
</dbReference>
<evidence type="ECO:0000256" key="3">
    <source>
        <dbReference type="ARBA" id="ARBA00022490"/>
    </source>
</evidence>
<organism evidence="10 11">
    <name type="scientific">Clostridium porci</name>
    <dbReference type="NCBI Taxonomy" id="2605778"/>
    <lineage>
        <taxon>Bacteria</taxon>
        <taxon>Bacillati</taxon>
        <taxon>Bacillota</taxon>
        <taxon>Clostridia</taxon>
        <taxon>Eubacteriales</taxon>
        <taxon>Clostridiaceae</taxon>
        <taxon>Clostridium</taxon>
    </lineage>
</organism>
<dbReference type="NCBIfam" id="TIGR02063">
    <property type="entry name" value="RNase_R"/>
    <property type="match status" value="1"/>
</dbReference>
<dbReference type="InterPro" id="IPR011805">
    <property type="entry name" value="RNase_R"/>
</dbReference>
<keyword evidence="5 8" id="KW-0378">Hydrolase</keyword>
<comment type="similarity">
    <text evidence="8">Belongs to the RNR ribonuclease family. RNase R subfamily.</text>
</comment>
<dbReference type="SMART" id="SM00955">
    <property type="entry name" value="RNB"/>
    <property type="match status" value="1"/>
</dbReference>
<dbReference type="SMART" id="SM00357">
    <property type="entry name" value="CSP"/>
    <property type="match status" value="2"/>
</dbReference>
<dbReference type="InterPro" id="IPR011129">
    <property type="entry name" value="CSD"/>
</dbReference>
<dbReference type="GO" id="GO:0008859">
    <property type="term" value="F:exoribonuclease II activity"/>
    <property type="evidence" value="ECO:0007669"/>
    <property type="project" value="UniProtKB-UniRule"/>
</dbReference>
<keyword evidence="3 8" id="KW-0963">Cytoplasm</keyword>
<dbReference type="Pfam" id="PF17876">
    <property type="entry name" value="CSD2"/>
    <property type="match status" value="1"/>
</dbReference>
<comment type="function">
    <text evidence="8">3'-5' exoribonuclease that releases 5'-nucleoside monophosphates and is involved in maturation of structured RNAs.</text>
</comment>
<dbReference type="PANTHER" id="PTHR23355">
    <property type="entry name" value="RIBONUCLEASE"/>
    <property type="match status" value="1"/>
</dbReference>
<dbReference type="InterPro" id="IPR013223">
    <property type="entry name" value="RNase_B_OB_dom"/>
</dbReference>
<evidence type="ECO:0000313" key="10">
    <source>
        <dbReference type="EMBL" id="MSS38108.1"/>
    </source>
</evidence>
<evidence type="ECO:0000313" key="11">
    <source>
        <dbReference type="Proteomes" id="UP000429958"/>
    </source>
</evidence>
<evidence type="ECO:0000256" key="5">
    <source>
        <dbReference type="ARBA" id="ARBA00022801"/>
    </source>
</evidence>
<comment type="subcellular location">
    <subcellularLocation>
        <location evidence="2 8">Cytoplasm</location>
    </subcellularLocation>
</comment>
<evidence type="ECO:0000256" key="6">
    <source>
        <dbReference type="ARBA" id="ARBA00022839"/>
    </source>
</evidence>
<evidence type="ECO:0000259" key="9">
    <source>
        <dbReference type="PROSITE" id="PS50126"/>
    </source>
</evidence>
<dbReference type="EC" id="3.1.13.1" evidence="8"/>
<sequence>MLTELMRDKAYVPMKAKELAMLLNIPKTQRGELMEVLNALVAEGKIGVSKKGKYGKAEAFSVNGIFSGHPRGYGFVTVDGIEEDVFIPEEKTGSALHGDRVQIVIESAGRAGDGKNGMGGRRAEGFVLRVLERANKEIVGYYQKNKNFGFVLPDNQKISKDIFIAQGCDMGAVTGHKVVVKMIDFGGGKRKPEGRIKEILGHVNDPGTDILSIVRAYGLPEEFPREAMDELEGIPGELELDRKALLAGAAIPWDGSYTLEDLAGCPDWTGELAGRLDLRSLPTVTIDGEDAKDLDDAVTICKNKKGSYTLGVHIADVTHYVREGSCLDREALRRSTSVYLVDRVIPMLPHKLSNGICSLNAGTDRLALSCIMEVDSQGNVLDHRIAETVIRVDRRMTYTAVNEIVTDRNEAVMAEYKDFVAMFDQMKELSDRIREKRRKRGAIDFDFPESRIILDGQGKPLEIKPYQRNAATRMIEDFMLLANETVAEDCFWQSLPFLYRSHDNPNPEKMKQLATFINNFGYFIKMQQGEIHPKELQKLLDKIEGSSEEALLSRLILRSMKQAKYTTLCSGHFGLATRYYTHFTSPIRRYPDLQIHRIIKENLSGGLGEKRRAHYEGILPQIAVQTSAMERRAEEAQRETDKLKKCEYMSQFIGQTFEGVICGVANWGLYVELPNTVEGLVRMAELRDDYYLFDEQHYELLGERTKKSYKLGQPVRVQVAGTDKLTRTVDFILARDWDEN</sequence>
<dbReference type="SUPFAM" id="SSF50249">
    <property type="entry name" value="Nucleic acid-binding proteins"/>
    <property type="match status" value="4"/>
</dbReference>
<dbReference type="Pfam" id="PF08206">
    <property type="entry name" value="OB_RNB"/>
    <property type="match status" value="1"/>
</dbReference>
<dbReference type="InterPro" id="IPR001900">
    <property type="entry name" value="RNase_II/R"/>
</dbReference>
<dbReference type="InterPro" id="IPR040476">
    <property type="entry name" value="CSD2"/>
</dbReference>
<dbReference type="PROSITE" id="PS50126">
    <property type="entry name" value="S1"/>
    <property type="match status" value="1"/>
</dbReference>
<dbReference type="SMART" id="SM00316">
    <property type="entry name" value="S1"/>
    <property type="match status" value="1"/>
</dbReference>
<dbReference type="InterPro" id="IPR004476">
    <property type="entry name" value="RNase_II/RNase_R"/>
</dbReference>
<dbReference type="GO" id="GO:0006402">
    <property type="term" value="P:mRNA catabolic process"/>
    <property type="evidence" value="ECO:0007669"/>
    <property type="project" value="TreeGrafter"/>
</dbReference>
<gene>
    <name evidence="8 10" type="primary">rnr</name>
    <name evidence="10" type="ORF">FYJ39_16575</name>
</gene>
<dbReference type="GO" id="GO:0005829">
    <property type="term" value="C:cytosol"/>
    <property type="evidence" value="ECO:0007669"/>
    <property type="project" value="TreeGrafter"/>
</dbReference>
<evidence type="ECO:0000256" key="8">
    <source>
        <dbReference type="HAMAP-Rule" id="MF_01895"/>
    </source>
</evidence>
<evidence type="ECO:0000256" key="1">
    <source>
        <dbReference type="ARBA" id="ARBA00001849"/>
    </source>
</evidence>
<evidence type="ECO:0000256" key="4">
    <source>
        <dbReference type="ARBA" id="ARBA00022722"/>
    </source>
</evidence>
<protein>
    <recommendedName>
        <fullName evidence="8">Ribonuclease R</fullName>
        <shortName evidence="8">RNase R</shortName>
        <ecNumber evidence="8">3.1.13.1</ecNumber>
    </recommendedName>
</protein>
<dbReference type="PROSITE" id="PS01175">
    <property type="entry name" value="RIBONUCLEASE_II"/>
    <property type="match status" value="1"/>
</dbReference>
<dbReference type="InterPro" id="IPR003029">
    <property type="entry name" value="S1_domain"/>
</dbReference>
<dbReference type="InterPro" id="IPR050180">
    <property type="entry name" value="RNR_Ribonuclease"/>
</dbReference>
<dbReference type="NCBIfam" id="TIGR00358">
    <property type="entry name" value="3_prime_RNase"/>
    <property type="match status" value="1"/>
</dbReference>
<dbReference type="EMBL" id="VUMD01000018">
    <property type="protein sequence ID" value="MSS38108.1"/>
    <property type="molecule type" value="Genomic_DNA"/>
</dbReference>
<dbReference type="PANTHER" id="PTHR23355:SF9">
    <property type="entry name" value="DIS3-LIKE EXONUCLEASE 2"/>
    <property type="match status" value="1"/>
</dbReference>
<dbReference type="Pfam" id="PF00575">
    <property type="entry name" value="S1"/>
    <property type="match status" value="1"/>
</dbReference>
<keyword evidence="7 8" id="KW-0694">RNA-binding</keyword>
<dbReference type="AlphaFoldDB" id="A0A7X2TEC7"/>
<dbReference type="InterPro" id="IPR022966">
    <property type="entry name" value="RNase_II/R_CS"/>
</dbReference>
<dbReference type="InterPro" id="IPR012340">
    <property type="entry name" value="NA-bd_OB-fold"/>
</dbReference>
<dbReference type="GO" id="GO:0003723">
    <property type="term" value="F:RNA binding"/>
    <property type="evidence" value="ECO:0007669"/>
    <property type="project" value="UniProtKB-UniRule"/>
</dbReference>
<comment type="caution">
    <text evidence="10">The sequence shown here is derived from an EMBL/GenBank/DDBJ whole genome shotgun (WGS) entry which is preliminary data.</text>
</comment>
<evidence type="ECO:0000256" key="7">
    <source>
        <dbReference type="ARBA" id="ARBA00022884"/>
    </source>
</evidence>
<keyword evidence="4 8" id="KW-0540">Nuclease</keyword>
<keyword evidence="11" id="KW-1185">Reference proteome</keyword>
<comment type="catalytic activity">
    <reaction evidence="1 8">
        <text>Exonucleolytic cleavage in the 3'- to 5'-direction to yield nucleoside 5'-phosphates.</text>
        <dbReference type="EC" id="3.1.13.1"/>
    </reaction>
</comment>
<name>A0A7X2TEC7_9CLOT</name>
<reference evidence="10 11" key="1">
    <citation type="submission" date="2019-08" db="EMBL/GenBank/DDBJ databases">
        <title>In-depth cultivation of the pig gut microbiome towards novel bacterial diversity and tailored functional studies.</title>
        <authorList>
            <person name="Wylensek D."/>
            <person name="Hitch T.C.A."/>
            <person name="Clavel T."/>
        </authorList>
    </citation>
    <scope>NUCLEOTIDE SEQUENCE [LARGE SCALE GENOMIC DNA]</scope>
    <source>
        <strain evidence="10 11">WCA-389-WT-23D1</strain>
    </source>
</reference>
<feature type="domain" description="S1 motif" evidence="9">
    <location>
        <begin position="654"/>
        <end position="734"/>
    </location>
</feature>
<proteinExistence type="inferred from homology"/>